<name>A0A9P6HKV3_9AGAM</name>
<evidence type="ECO:0000256" key="1">
    <source>
        <dbReference type="SAM" id="MobiDB-lite"/>
    </source>
</evidence>
<protein>
    <submittedName>
        <fullName evidence="2">Uncharacterized protein</fullName>
    </submittedName>
</protein>
<gene>
    <name evidence="2" type="ORF">BJ322DRAFT_1047938</name>
</gene>
<sequence>MAVVFTKALVGVVLPPFRMTLGFARKVFNAMRATNGDRMATRTSPTTAPLGAVGPPTASLSPSEVTWTSTLLVMERGPLRPG</sequence>
<evidence type="ECO:0000313" key="3">
    <source>
        <dbReference type="Proteomes" id="UP000736335"/>
    </source>
</evidence>
<keyword evidence="3" id="KW-1185">Reference proteome</keyword>
<feature type="region of interest" description="Disordered" evidence="1">
    <location>
        <begin position="38"/>
        <end position="62"/>
    </location>
</feature>
<dbReference type="EMBL" id="WIUZ02000004">
    <property type="protein sequence ID" value="KAF9788251.1"/>
    <property type="molecule type" value="Genomic_DNA"/>
</dbReference>
<evidence type="ECO:0000313" key="2">
    <source>
        <dbReference type="EMBL" id="KAF9788251.1"/>
    </source>
</evidence>
<dbReference type="Proteomes" id="UP000736335">
    <property type="component" value="Unassembled WGS sequence"/>
</dbReference>
<proteinExistence type="predicted"/>
<reference evidence="2" key="1">
    <citation type="journal article" date="2020" name="Nat. Commun.">
        <title>Large-scale genome sequencing of mycorrhizal fungi provides insights into the early evolution of symbiotic traits.</title>
        <authorList>
            <person name="Miyauchi S."/>
            <person name="Kiss E."/>
            <person name="Kuo A."/>
            <person name="Drula E."/>
            <person name="Kohler A."/>
            <person name="Sanchez-Garcia M."/>
            <person name="Morin E."/>
            <person name="Andreopoulos B."/>
            <person name="Barry K.W."/>
            <person name="Bonito G."/>
            <person name="Buee M."/>
            <person name="Carver A."/>
            <person name="Chen C."/>
            <person name="Cichocki N."/>
            <person name="Clum A."/>
            <person name="Culley D."/>
            <person name="Crous P.W."/>
            <person name="Fauchery L."/>
            <person name="Girlanda M."/>
            <person name="Hayes R.D."/>
            <person name="Keri Z."/>
            <person name="LaButti K."/>
            <person name="Lipzen A."/>
            <person name="Lombard V."/>
            <person name="Magnuson J."/>
            <person name="Maillard F."/>
            <person name="Murat C."/>
            <person name="Nolan M."/>
            <person name="Ohm R.A."/>
            <person name="Pangilinan J."/>
            <person name="Pereira M.F."/>
            <person name="Perotto S."/>
            <person name="Peter M."/>
            <person name="Pfister S."/>
            <person name="Riley R."/>
            <person name="Sitrit Y."/>
            <person name="Stielow J.B."/>
            <person name="Szollosi G."/>
            <person name="Zifcakova L."/>
            <person name="Stursova M."/>
            <person name="Spatafora J.W."/>
            <person name="Tedersoo L."/>
            <person name="Vaario L.M."/>
            <person name="Yamada A."/>
            <person name="Yan M."/>
            <person name="Wang P."/>
            <person name="Xu J."/>
            <person name="Bruns T."/>
            <person name="Baldrian P."/>
            <person name="Vilgalys R."/>
            <person name="Dunand C."/>
            <person name="Henrissat B."/>
            <person name="Grigoriev I.V."/>
            <person name="Hibbett D."/>
            <person name="Nagy L.G."/>
            <person name="Martin F.M."/>
        </authorList>
    </citation>
    <scope>NUCLEOTIDE SEQUENCE</scope>
    <source>
        <strain evidence="2">UH-Tt-Lm1</strain>
    </source>
</reference>
<organism evidence="2 3">
    <name type="scientific">Thelephora terrestris</name>
    <dbReference type="NCBI Taxonomy" id="56493"/>
    <lineage>
        <taxon>Eukaryota</taxon>
        <taxon>Fungi</taxon>
        <taxon>Dikarya</taxon>
        <taxon>Basidiomycota</taxon>
        <taxon>Agaricomycotina</taxon>
        <taxon>Agaricomycetes</taxon>
        <taxon>Thelephorales</taxon>
        <taxon>Thelephoraceae</taxon>
        <taxon>Thelephora</taxon>
    </lineage>
</organism>
<accession>A0A9P6HKV3</accession>
<reference evidence="2" key="2">
    <citation type="submission" date="2020-11" db="EMBL/GenBank/DDBJ databases">
        <authorList>
            <consortium name="DOE Joint Genome Institute"/>
            <person name="Kuo A."/>
            <person name="Miyauchi S."/>
            <person name="Kiss E."/>
            <person name="Drula E."/>
            <person name="Kohler A."/>
            <person name="Sanchez-Garcia M."/>
            <person name="Andreopoulos B."/>
            <person name="Barry K.W."/>
            <person name="Bonito G."/>
            <person name="Buee M."/>
            <person name="Carver A."/>
            <person name="Chen C."/>
            <person name="Cichocki N."/>
            <person name="Clum A."/>
            <person name="Culley D."/>
            <person name="Crous P.W."/>
            <person name="Fauchery L."/>
            <person name="Girlanda M."/>
            <person name="Hayes R."/>
            <person name="Keri Z."/>
            <person name="Labutti K."/>
            <person name="Lipzen A."/>
            <person name="Lombard V."/>
            <person name="Magnuson J."/>
            <person name="Maillard F."/>
            <person name="Morin E."/>
            <person name="Murat C."/>
            <person name="Nolan M."/>
            <person name="Ohm R."/>
            <person name="Pangilinan J."/>
            <person name="Pereira M."/>
            <person name="Perotto S."/>
            <person name="Peter M."/>
            <person name="Riley R."/>
            <person name="Sitrit Y."/>
            <person name="Stielow B."/>
            <person name="Szollosi G."/>
            <person name="Zifcakova L."/>
            <person name="Stursova M."/>
            <person name="Spatafora J.W."/>
            <person name="Tedersoo L."/>
            <person name="Vaario L.-M."/>
            <person name="Yamada A."/>
            <person name="Yan M."/>
            <person name="Wang P."/>
            <person name="Xu J."/>
            <person name="Bruns T."/>
            <person name="Baldrian P."/>
            <person name="Vilgalys R."/>
            <person name="Henrissat B."/>
            <person name="Grigoriev I.V."/>
            <person name="Hibbett D."/>
            <person name="Nagy L.G."/>
            <person name="Martin F.M."/>
        </authorList>
    </citation>
    <scope>NUCLEOTIDE SEQUENCE</scope>
    <source>
        <strain evidence="2">UH-Tt-Lm1</strain>
    </source>
</reference>
<dbReference type="AlphaFoldDB" id="A0A9P6HKV3"/>
<comment type="caution">
    <text evidence="2">The sequence shown here is derived from an EMBL/GenBank/DDBJ whole genome shotgun (WGS) entry which is preliminary data.</text>
</comment>